<evidence type="ECO:0000256" key="1">
    <source>
        <dbReference type="ARBA" id="ARBA00022729"/>
    </source>
</evidence>
<sequence length="369" mass="40507">MNRSTFFKSLAAGTIGLPVFLRLMGGKGQAQSRSQTVSGEVFNWKMVTTWPPGFPILGEGCQMLADLCRDMSGGRLNITVYGGGELVPALESFDAVRQGAAEVGSGAAYYWAGKAPAAQFFAGFPFGLNAQQMNAWLLSGGGMELWQELYADYNLVPFVGGNTGVQMGGWFNREINTIADYKGLKMRMPGLGGRVLEALGGTPVLLPGGELYTGLERGIIDATEWVGPYHDYIMGFHEIAKYYYSPGWHEPGTAFEFFVNKDKFEGLPADLQRIFEVATHYINMYTISAFEAKNAEYLEKLREVPGLTIKSLAPEVIDAARIAADEVIAAYAESDPFAKRVFASIREFQRKAAPWAAVTEATYYRDMMS</sequence>
<dbReference type="GO" id="GO:0055085">
    <property type="term" value="P:transmembrane transport"/>
    <property type="evidence" value="ECO:0007669"/>
    <property type="project" value="InterPro"/>
</dbReference>
<accession>A0A1H9MLV5</accession>
<proteinExistence type="predicted"/>
<dbReference type="PANTHER" id="PTHR33376">
    <property type="match status" value="1"/>
</dbReference>
<keyword evidence="5" id="KW-1185">Reference proteome</keyword>
<name>A0A1H9MLV5_9BACT</name>
<evidence type="ECO:0000313" key="4">
    <source>
        <dbReference type="EMBL" id="SER24676.1"/>
    </source>
</evidence>
<dbReference type="RefSeq" id="WP_090172387.1">
    <property type="nucleotide sequence ID" value="NZ_FOFB01000030.1"/>
</dbReference>
<dbReference type="GO" id="GO:0046872">
    <property type="term" value="F:metal ion binding"/>
    <property type="evidence" value="ECO:0007669"/>
    <property type="project" value="UniProtKB-KW"/>
</dbReference>
<reference evidence="5" key="1">
    <citation type="submission" date="2016-10" db="EMBL/GenBank/DDBJ databases">
        <authorList>
            <person name="Varghese N."/>
            <person name="Submissions S."/>
        </authorList>
    </citation>
    <scope>NUCLEOTIDE SEQUENCE [LARGE SCALE GENOMIC DNA]</scope>
    <source>
        <strain evidence="5">DSM 24740</strain>
    </source>
</reference>
<dbReference type="InterPro" id="IPR038404">
    <property type="entry name" value="TRAP_DctP_sf"/>
</dbReference>
<dbReference type="STRING" id="478744.SAMN05444359_13014"/>
<dbReference type="EMBL" id="FOFB01000030">
    <property type="protein sequence ID" value="SER24676.1"/>
    <property type="molecule type" value="Genomic_DNA"/>
</dbReference>
<evidence type="ECO:0000256" key="3">
    <source>
        <dbReference type="PIRSR" id="PIRSR039026-2"/>
    </source>
</evidence>
<dbReference type="PIRSF" id="PIRSF039026">
    <property type="entry name" value="SiaP"/>
    <property type="match status" value="1"/>
</dbReference>
<dbReference type="InParanoid" id="A0A1H9MLV5"/>
<keyword evidence="3" id="KW-0479">Metal-binding</keyword>
<dbReference type="Proteomes" id="UP000199021">
    <property type="component" value="Unassembled WGS sequence"/>
</dbReference>
<dbReference type="GO" id="GO:0031317">
    <property type="term" value="C:tripartite ATP-independent periplasmic transporter complex"/>
    <property type="evidence" value="ECO:0007669"/>
    <property type="project" value="InterPro"/>
</dbReference>
<keyword evidence="1" id="KW-0732">Signal</keyword>
<dbReference type="AlphaFoldDB" id="A0A1H9MLV5"/>
<dbReference type="OrthoDB" id="9776801at2"/>
<dbReference type="InterPro" id="IPR026289">
    <property type="entry name" value="SBP_TakP-like"/>
</dbReference>
<evidence type="ECO:0000313" key="5">
    <source>
        <dbReference type="Proteomes" id="UP000199021"/>
    </source>
</evidence>
<dbReference type="Pfam" id="PF03480">
    <property type="entry name" value="DctP"/>
    <property type="match status" value="1"/>
</dbReference>
<organism evidence="4 5">
    <name type="scientific">Neolewinella agarilytica</name>
    <dbReference type="NCBI Taxonomy" id="478744"/>
    <lineage>
        <taxon>Bacteria</taxon>
        <taxon>Pseudomonadati</taxon>
        <taxon>Bacteroidota</taxon>
        <taxon>Saprospiria</taxon>
        <taxon>Saprospirales</taxon>
        <taxon>Lewinellaceae</taxon>
        <taxon>Neolewinella</taxon>
    </lineage>
</organism>
<dbReference type="Gene3D" id="3.40.190.170">
    <property type="entry name" value="Bacterial extracellular solute-binding protein, family 7"/>
    <property type="match status" value="1"/>
</dbReference>
<dbReference type="CDD" id="cd13604">
    <property type="entry name" value="PBP2_TRAP_ketoacid_lactate_like"/>
    <property type="match status" value="1"/>
</dbReference>
<dbReference type="InterPro" id="IPR018389">
    <property type="entry name" value="DctP_fam"/>
</dbReference>
<protein>
    <submittedName>
        <fullName evidence="4">TRAP-type mannitol/chloroaromatic compound transport system, substrate-binding protein</fullName>
    </submittedName>
</protein>
<feature type="binding site" evidence="3">
    <location>
        <position position="250"/>
    </location>
    <ligand>
        <name>substrate</name>
    </ligand>
</feature>
<gene>
    <name evidence="4" type="ORF">SAMN05444359_13014</name>
</gene>
<feature type="binding site" evidence="3">
    <location>
        <position position="224"/>
    </location>
    <ligand>
        <name>substrate</name>
    </ligand>
</feature>
<evidence type="ECO:0000256" key="2">
    <source>
        <dbReference type="PIRSR" id="PIRSR039026-1"/>
    </source>
</evidence>
<dbReference type="PANTHER" id="PTHR33376:SF5">
    <property type="entry name" value="EXTRACYTOPLASMIC SOLUTE RECEPTOR PROTEIN"/>
    <property type="match status" value="1"/>
</dbReference>
<feature type="binding site" evidence="2">
    <location>
        <position position="187"/>
    </location>
    <ligand>
        <name>substrate</name>
    </ligand>
</feature>
<feature type="binding site" evidence="3">
    <location>
        <position position="225"/>
    </location>
    <ligand>
        <name>Na(+)</name>
        <dbReference type="ChEBI" id="CHEBI:29101"/>
    </ligand>
</feature>
<dbReference type="Gene3D" id="3.40.190.10">
    <property type="entry name" value="Periplasmic binding protein-like II"/>
    <property type="match status" value="1"/>
</dbReference>
<dbReference type="NCBIfam" id="NF037995">
    <property type="entry name" value="TRAP_S1"/>
    <property type="match status" value="1"/>
</dbReference>
<feature type="binding site" evidence="2">
    <location>
        <position position="166"/>
    </location>
    <ligand>
        <name>substrate</name>
    </ligand>
</feature>